<evidence type="ECO:0000259" key="1">
    <source>
        <dbReference type="PROSITE" id="PS51186"/>
    </source>
</evidence>
<dbReference type="Gene3D" id="3.40.630.30">
    <property type="match status" value="1"/>
</dbReference>
<accession>G5K0D6</accession>
<proteinExistence type="predicted"/>
<comment type="caution">
    <text evidence="2">The sequence shown here is derived from an EMBL/GenBank/DDBJ whole genome shotgun (WGS) entry which is preliminary data.</text>
</comment>
<feature type="domain" description="N-acetyltransferase" evidence="1">
    <location>
        <begin position="5"/>
        <end position="143"/>
    </location>
</feature>
<dbReference type="PROSITE" id="PS51186">
    <property type="entry name" value="GNAT"/>
    <property type="match status" value="1"/>
</dbReference>
<dbReference type="Pfam" id="PF13673">
    <property type="entry name" value="Acetyltransf_10"/>
    <property type="match status" value="1"/>
</dbReference>
<dbReference type="GO" id="GO:0016747">
    <property type="term" value="F:acyltransferase activity, transferring groups other than amino-acyl groups"/>
    <property type="evidence" value="ECO:0007669"/>
    <property type="project" value="InterPro"/>
</dbReference>
<gene>
    <name evidence="2" type="ORF">STRIC_0056</name>
</gene>
<dbReference type="AlphaFoldDB" id="G5K0D6"/>
<evidence type="ECO:0000313" key="3">
    <source>
        <dbReference type="Proteomes" id="UP000003330"/>
    </source>
</evidence>
<dbReference type="EMBL" id="AEUX02000002">
    <property type="protein sequence ID" value="EHI70673.1"/>
    <property type="molecule type" value="Genomic_DNA"/>
</dbReference>
<keyword evidence="3" id="KW-1185">Reference proteome</keyword>
<dbReference type="Proteomes" id="UP000003330">
    <property type="component" value="Unassembled WGS sequence"/>
</dbReference>
<dbReference type="CDD" id="cd04301">
    <property type="entry name" value="NAT_SF"/>
    <property type="match status" value="1"/>
</dbReference>
<dbReference type="RefSeq" id="WP_008087519.1">
    <property type="nucleotide sequence ID" value="NZ_AEUX02000002.1"/>
</dbReference>
<protein>
    <submittedName>
        <fullName evidence="2">Acetyltransferase, GNAT family</fullName>
    </submittedName>
</protein>
<reference evidence="2 3" key="1">
    <citation type="journal article" date="2014" name="Int. J. Syst. Evol. Microbiol.">
        <title>Phylogenomics and the dynamic genome evolution of the genus Streptococcus.</title>
        <authorList>
            <consortium name="The Broad Institute Genome Sequencing Platform"/>
            <person name="Richards V.P."/>
            <person name="Palmer S.R."/>
            <person name="Pavinski Bitar P.D."/>
            <person name="Qin X."/>
            <person name="Weinstock G.M."/>
            <person name="Highlander S.K."/>
            <person name="Town C.D."/>
            <person name="Burne R.A."/>
            <person name="Stanhope M.J."/>
        </authorList>
    </citation>
    <scope>NUCLEOTIDE SEQUENCE [LARGE SCALE GENOMIC DNA]</scope>
    <source>
        <strain evidence="2 3">707-05</strain>
    </source>
</reference>
<name>G5K0D6_9STRE</name>
<dbReference type="InterPro" id="IPR000182">
    <property type="entry name" value="GNAT_dom"/>
</dbReference>
<dbReference type="SUPFAM" id="SSF55729">
    <property type="entry name" value="Acyl-CoA N-acyltransferases (Nat)"/>
    <property type="match status" value="1"/>
</dbReference>
<dbReference type="OrthoDB" id="9796171at2"/>
<dbReference type="STRING" id="764299.STRIC_0056"/>
<sequence>MWTIKSFDTLTTEELFSIYKERIAVFVVEQNCPYPDIDDLDLKALHLFQKDDKGNVMAYCRLIVEEDQVKLGRVLVRQDARQAGLGRHLVSTALKICHEKFPNLPVYAQAQAYLQDFYTFFGFQATSEVYLEDDIPHIDMFKE</sequence>
<evidence type="ECO:0000313" key="2">
    <source>
        <dbReference type="EMBL" id="EHI70673.1"/>
    </source>
</evidence>
<dbReference type="eggNOG" id="COG2153">
    <property type="taxonomic scope" value="Bacteria"/>
</dbReference>
<dbReference type="InterPro" id="IPR016181">
    <property type="entry name" value="Acyl_CoA_acyltransferase"/>
</dbReference>
<organism evidence="2 3">
    <name type="scientific">Streptococcus ictaluri 707-05</name>
    <dbReference type="NCBI Taxonomy" id="764299"/>
    <lineage>
        <taxon>Bacteria</taxon>
        <taxon>Bacillati</taxon>
        <taxon>Bacillota</taxon>
        <taxon>Bacilli</taxon>
        <taxon>Lactobacillales</taxon>
        <taxon>Streptococcaceae</taxon>
        <taxon>Streptococcus</taxon>
    </lineage>
</organism>